<gene>
    <name evidence="2" type="ORF">ABMA28_015944</name>
</gene>
<proteinExistence type="predicted"/>
<protein>
    <submittedName>
        <fullName evidence="2">Uncharacterized protein</fullName>
    </submittedName>
</protein>
<evidence type="ECO:0000256" key="1">
    <source>
        <dbReference type="SAM" id="Phobius"/>
    </source>
</evidence>
<dbReference type="Proteomes" id="UP001549921">
    <property type="component" value="Unassembled WGS sequence"/>
</dbReference>
<reference evidence="2 3" key="1">
    <citation type="submission" date="2024-06" db="EMBL/GenBank/DDBJ databases">
        <title>A chromosome-level genome assembly of beet webworm, Loxostege sticticalis.</title>
        <authorList>
            <person name="Zhang Y."/>
        </authorList>
    </citation>
    <scope>NUCLEOTIDE SEQUENCE [LARGE SCALE GENOMIC DNA]</scope>
    <source>
        <strain evidence="2">AQ028</strain>
        <tissue evidence="2">Male pupae</tissue>
    </source>
</reference>
<accession>A0ABD0TBI9</accession>
<dbReference type="AlphaFoldDB" id="A0ABD0TBI9"/>
<name>A0ABD0TBI9_LOXSC</name>
<comment type="caution">
    <text evidence="2">The sequence shown here is derived from an EMBL/GenBank/DDBJ whole genome shotgun (WGS) entry which is preliminary data.</text>
</comment>
<keyword evidence="1" id="KW-0812">Transmembrane</keyword>
<feature type="transmembrane region" description="Helical" evidence="1">
    <location>
        <begin position="43"/>
        <end position="65"/>
    </location>
</feature>
<sequence>MSSEGSVTTSSSSRLRQFGLYRTIDARTEEFLRLSRKRQIKQGCACAAISTAITVTVVIVILLIYEYAIAVESSLVQSIRRANRKLNTTNITNDTPFADRLDRSYFGFDQDYYERMPLLVNAMQENSYVDPTIDITQEQRGNYLKPPKLIPTLKTTHKTAHVRRTSPRPFIFEYKSPTPVPFSKTYRSKSWIESYRNAQRLKNIQQVIKYLETTINAKIGDMYTLPSSKQIAFTGLYLEPSVLQDKSHESEQDLAVDSSNKVGFVQSNHQSDPLFRYKPDNPGEVNLLADGFLRFSPNPNFGGRTELTNIPMFRPIPSNKRTCHGYGCETKKITDSIPIPSSTEKSYDESSNFSQAKTFSVMLNLFPLKPHSREETKKMDTNKTPLDQIYLTTSKPLILFKRKSTNLSRRRTIPPKRPRILKEHKMLHDIENNINSREKINESAAGSNMIVQINLYTPNEKTETTSTTEINNNMKELVTSSTESNIMNFIPSRTTEVPFLLSTSQVEDYHVGSSGIIPVEARTPAPPPPVFPQATTLSPFFDVALSNTEAAWFTKPPDILKFSHEDAKIPEEYRKYRESDVSDNIFSDINRRNFRGSFEMGDFESRTLVTKLKNEHERFDTTTSALREESTTEPTTTTQINGHYRSVNQKPNILSTLLDPNSEMNRKRRLNLYAKGFRRANFSRDYVEIQRNSTSVENIDNSY</sequence>
<keyword evidence="1" id="KW-0472">Membrane</keyword>
<keyword evidence="1" id="KW-1133">Transmembrane helix</keyword>
<dbReference type="EMBL" id="JBEDNZ010000007">
    <property type="protein sequence ID" value="KAL0840761.1"/>
    <property type="molecule type" value="Genomic_DNA"/>
</dbReference>
<evidence type="ECO:0000313" key="2">
    <source>
        <dbReference type="EMBL" id="KAL0840761.1"/>
    </source>
</evidence>
<organism evidence="2 3">
    <name type="scientific">Loxostege sticticalis</name>
    <name type="common">Beet webworm moth</name>
    <dbReference type="NCBI Taxonomy" id="481309"/>
    <lineage>
        <taxon>Eukaryota</taxon>
        <taxon>Metazoa</taxon>
        <taxon>Ecdysozoa</taxon>
        <taxon>Arthropoda</taxon>
        <taxon>Hexapoda</taxon>
        <taxon>Insecta</taxon>
        <taxon>Pterygota</taxon>
        <taxon>Neoptera</taxon>
        <taxon>Endopterygota</taxon>
        <taxon>Lepidoptera</taxon>
        <taxon>Glossata</taxon>
        <taxon>Ditrysia</taxon>
        <taxon>Pyraloidea</taxon>
        <taxon>Crambidae</taxon>
        <taxon>Pyraustinae</taxon>
        <taxon>Loxostege</taxon>
    </lineage>
</organism>
<evidence type="ECO:0000313" key="3">
    <source>
        <dbReference type="Proteomes" id="UP001549921"/>
    </source>
</evidence>